<dbReference type="InterPro" id="IPR050297">
    <property type="entry name" value="LipidA_mod_glycosyltrf_83"/>
</dbReference>
<dbReference type="GO" id="GO:0016763">
    <property type="term" value="F:pentosyltransferase activity"/>
    <property type="evidence" value="ECO:0007669"/>
    <property type="project" value="TreeGrafter"/>
</dbReference>
<evidence type="ECO:0000256" key="5">
    <source>
        <dbReference type="ARBA" id="ARBA00022692"/>
    </source>
</evidence>
<feature type="transmembrane region" description="Helical" evidence="8">
    <location>
        <begin position="367"/>
        <end position="384"/>
    </location>
</feature>
<name>A0A1F7YJL6_9BACT</name>
<feature type="transmembrane region" description="Helical" evidence="8">
    <location>
        <begin position="110"/>
        <end position="131"/>
    </location>
</feature>
<comment type="caution">
    <text evidence="10">The sequence shown here is derived from an EMBL/GenBank/DDBJ whole genome shotgun (WGS) entry which is preliminary data.</text>
</comment>
<evidence type="ECO:0000256" key="3">
    <source>
        <dbReference type="ARBA" id="ARBA00022676"/>
    </source>
</evidence>
<keyword evidence="6 8" id="KW-1133">Transmembrane helix</keyword>
<keyword evidence="7 8" id="KW-0472">Membrane</keyword>
<gene>
    <name evidence="10" type="ORF">A2628_01980</name>
</gene>
<evidence type="ECO:0000259" key="9">
    <source>
        <dbReference type="Pfam" id="PF13231"/>
    </source>
</evidence>
<proteinExistence type="predicted"/>
<evidence type="ECO:0000313" key="11">
    <source>
        <dbReference type="Proteomes" id="UP000179221"/>
    </source>
</evidence>
<evidence type="ECO:0000256" key="7">
    <source>
        <dbReference type="ARBA" id="ARBA00023136"/>
    </source>
</evidence>
<keyword evidence="5 8" id="KW-0812">Transmembrane</keyword>
<dbReference type="GO" id="GO:0009103">
    <property type="term" value="P:lipopolysaccharide biosynthetic process"/>
    <property type="evidence" value="ECO:0007669"/>
    <property type="project" value="UniProtKB-ARBA"/>
</dbReference>
<dbReference type="Proteomes" id="UP000179221">
    <property type="component" value="Unassembled WGS sequence"/>
</dbReference>
<keyword evidence="4" id="KW-0808">Transferase</keyword>
<evidence type="ECO:0000256" key="8">
    <source>
        <dbReference type="SAM" id="Phobius"/>
    </source>
</evidence>
<accession>A0A1F7YJL6</accession>
<protein>
    <recommendedName>
        <fullName evidence="9">Glycosyltransferase RgtA/B/C/D-like domain-containing protein</fullName>
    </recommendedName>
</protein>
<dbReference type="Pfam" id="PF13231">
    <property type="entry name" value="PMT_2"/>
    <property type="match status" value="1"/>
</dbReference>
<reference evidence="10 11" key="1">
    <citation type="journal article" date="2016" name="Nat. Commun.">
        <title>Thousands of microbial genomes shed light on interconnected biogeochemical processes in an aquifer system.</title>
        <authorList>
            <person name="Anantharaman K."/>
            <person name="Brown C.T."/>
            <person name="Hug L.A."/>
            <person name="Sharon I."/>
            <person name="Castelle C.J."/>
            <person name="Probst A.J."/>
            <person name="Thomas B.C."/>
            <person name="Singh A."/>
            <person name="Wilkins M.J."/>
            <person name="Karaoz U."/>
            <person name="Brodie E.L."/>
            <person name="Williams K.H."/>
            <person name="Hubbard S.S."/>
            <person name="Banfield J.F."/>
        </authorList>
    </citation>
    <scope>NUCLEOTIDE SEQUENCE [LARGE SCALE GENOMIC DNA]</scope>
</reference>
<dbReference type="AlphaFoldDB" id="A0A1F7YJL6"/>
<dbReference type="PANTHER" id="PTHR33908:SF11">
    <property type="entry name" value="MEMBRANE PROTEIN"/>
    <property type="match status" value="1"/>
</dbReference>
<feature type="domain" description="Glycosyltransferase RgtA/B/C/D-like" evidence="9">
    <location>
        <begin position="109"/>
        <end position="246"/>
    </location>
</feature>
<dbReference type="GO" id="GO:0005886">
    <property type="term" value="C:plasma membrane"/>
    <property type="evidence" value="ECO:0007669"/>
    <property type="project" value="UniProtKB-SubCell"/>
</dbReference>
<feature type="transmembrane region" description="Helical" evidence="8">
    <location>
        <begin position="310"/>
        <end position="330"/>
    </location>
</feature>
<evidence type="ECO:0000313" key="10">
    <source>
        <dbReference type="EMBL" id="OGM27536.1"/>
    </source>
</evidence>
<evidence type="ECO:0000256" key="4">
    <source>
        <dbReference type="ARBA" id="ARBA00022679"/>
    </source>
</evidence>
<evidence type="ECO:0000256" key="1">
    <source>
        <dbReference type="ARBA" id="ARBA00004651"/>
    </source>
</evidence>
<evidence type="ECO:0000256" key="6">
    <source>
        <dbReference type="ARBA" id="ARBA00022989"/>
    </source>
</evidence>
<feature type="transmembrane region" description="Helical" evidence="8">
    <location>
        <begin position="284"/>
        <end position="304"/>
    </location>
</feature>
<feature type="transmembrane region" description="Helical" evidence="8">
    <location>
        <begin position="161"/>
        <end position="181"/>
    </location>
</feature>
<organism evidence="10 11">
    <name type="scientific">Candidatus Woesebacteria bacterium RIFCSPHIGHO2_01_FULL_40_22</name>
    <dbReference type="NCBI Taxonomy" id="1802499"/>
    <lineage>
        <taxon>Bacteria</taxon>
        <taxon>Candidatus Woeseibacteriota</taxon>
    </lineage>
</organism>
<dbReference type="EMBL" id="MGGL01000004">
    <property type="protein sequence ID" value="OGM27536.1"/>
    <property type="molecule type" value="Genomic_DNA"/>
</dbReference>
<dbReference type="InterPro" id="IPR038731">
    <property type="entry name" value="RgtA/B/C-like"/>
</dbReference>
<evidence type="ECO:0000256" key="2">
    <source>
        <dbReference type="ARBA" id="ARBA00022475"/>
    </source>
</evidence>
<keyword evidence="3" id="KW-0328">Glycosyltransferase</keyword>
<keyword evidence="2" id="KW-1003">Cell membrane</keyword>
<feature type="transmembrane region" description="Helical" evidence="8">
    <location>
        <begin position="188"/>
        <end position="211"/>
    </location>
</feature>
<feature type="transmembrane region" description="Helical" evidence="8">
    <location>
        <begin position="12"/>
        <end position="32"/>
    </location>
</feature>
<feature type="transmembrane region" description="Helical" evidence="8">
    <location>
        <begin position="337"/>
        <end position="355"/>
    </location>
</feature>
<dbReference type="PANTHER" id="PTHR33908">
    <property type="entry name" value="MANNOSYLTRANSFERASE YKCB-RELATED"/>
    <property type="match status" value="1"/>
</dbReference>
<feature type="transmembrane region" description="Helical" evidence="8">
    <location>
        <begin position="231"/>
        <end position="249"/>
    </location>
</feature>
<comment type="subcellular location">
    <subcellularLocation>
        <location evidence="1">Cell membrane</location>
        <topology evidence="1">Multi-pass membrane protein</topology>
    </subcellularLocation>
</comment>
<sequence length="480" mass="56081">MKNRITHILKTKYIEYIILSILILIGFAARLYKITNPIADWHSFRQADTASVSRIYIVDGINLFIPKYHDISRVQSGLFNPHGYRFVEFPIYNALHAFVAKNFTFLSFEVWGRLTSVFYTLTTSFVIFLIGRKLYGKWLGVISSACYLLLPYNIYFTRVILPEPLAILFAVTALWFFLLYQDDQKYKYLLLSSILLSLGILVKPYVVFFGLPLAYYFFNKYGLKRSLINKHVLISIIIVVLPFMLWRVWEQKFPEGIPFWTWTFNGDGIRFKPAFWKWIFGDRLGFLILGVWGVIPFTFGILSLRKKDNFLISLLLGMFLYVSIIATANVRHDYYQTLLIPVVSLVLAKGLLEMWKLDYGNNIVRKLSILFFVFLSMITSAFQIREFYKINHPEIIEAGNAVDRLTPKDAIVIANYNGDTAFLYQTKRRGWPVVELPINELIDEGAQYYVSVNYDEQTKKFMEQFQIVVKTDKYVILKLI</sequence>